<dbReference type="AlphaFoldDB" id="A0ABD2CEU1"/>
<evidence type="ECO:0000313" key="11">
    <source>
        <dbReference type="EMBL" id="KAL2743591.1"/>
    </source>
</evidence>
<dbReference type="PANTHER" id="PTHR23042">
    <property type="entry name" value="CIRCADIAN PROTEIN CLOCK/ARNT/BMAL/PAS"/>
    <property type="match status" value="1"/>
</dbReference>
<evidence type="ECO:0000256" key="4">
    <source>
        <dbReference type="ARBA" id="ARBA00023125"/>
    </source>
</evidence>
<dbReference type="EMBL" id="JAYRBN010000056">
    <property type="protein sequence ID" value="KAL2743591.1"/>
    <property type="molecule type" value="Genomic_DNA"/>
</dbReference>
<dbReference type="InterPro" id="IPR035965">
    <property type="entry name" value="PAS-like_dom_sf"/>
</dbReference>
<feature type="compositionally biased region" description="Basic and acidic residues" evidence="8">
    <location>
        <begin position="182"/>
        <end position="199"/>
    </location>
</feature>
<dbReference type="PRINTS" id="PR00785">
    <property type="entry name" value="NCTRNSLOCATR"/>
</dbReference>
<keyword evidence="12" id="KW-1185">Reference proteome</keyword>
<comment type="caution">
    <text evidence="11">The sequence shown here is derived from an EMBL/GenBank/DDBJ whole genome shotgun (WGS) entry which is preliminary data.</text>
</comment>
<dbReference type="Gene3D" id="4.10.280.10">
    <property type="entry name" value="Helix-loop-helix DNA-binding domain"/>
    <property type="match status" value="1"/>
</dbReference>
<evidence type="ECO:0000256" key="3">
    <source>
        <dbReference type="ARBA" id="ARBA00023015"/>
    </source>
</evidence>
<name>A0ABD2CEU1_VESMC</name>
<dbReference type="PROSITE" id="PS50112">
    <property type="entry name" value="PAS"/>
    <property type="match status" value="2"/>
</dbReference>
<evidence type="ECO:0000259" key="9">
    <source>
        <dbReference type="PROSITE" id="PS50112"/>
    </source>
</evidence>
<dbReference type="InterPro" id="IPR001067">
    <property type="entry name" value="Nuc_translocat"/>
</dbReference>
<dbReference type="Gene3D" id="3.30.450.20">
    <property type="entry name" value="PAS domain"/>
    <property type="match status" value="2"/>
</dbReference>
<feature type="compositionally biased region" description="Polar residues" evidence="8">
    <location>
        <begin position="842"/>
        <end position="851"/>
    </location>
</feature>
<dbReference type="InterPro" id="IPR036638">
    <property type="entry name" value="HLH_DNA-bd_sf"/>
</dbReference>
<dbReference type="SMART" id="SM00091">
    <property type="entry name" value="PAS"/>
    <property type="match status" value="2"/>
</dbReference>
<dbReference type="CDD" id="cd00130">
    <property type="entry name" value="PAS"/>
    <property type="match status" value="2"/>
</dbReference>
<dbReference type="SUPFAM" id="SSF47459">
    <property type="entry name" value="HLH, helix-loop-helix DNA-binding domain"/>
    <property type="match status" value="1"/>
</dbReference>
<evidence type="ECO:0000256" key="7">
    <source>
        <dbReference type="ARBA" id="ARBA00073216"/>
    </source>
</evidence>
<keyword evidence="6" id="KW-0539">Nucleus</keyword>
<accession>A0ABD2CEU1</accession>
<feature type="region of interest" description="Disordered" evidence="8">
    <location>
        <begin position="820"/>
        <end position="869"/>
    </location>
</feature>
<dbReference type="CDD" id="cd18947">
    <property type="entry name" value="bHLH-PAS_ARNT"/>
    <property type="match status" value="1"/>
</dbReference>
<feature type="domain" description="PAS" evidence="9">
    <location>
        <begin position="306"/>
        <end position="377"/>
    </location>
</feature>
<dbReference type="InterPro" id="IPR011598">
    <property type="entry name" value="bHLH_dom"/>
</dbReference>
<dbReference type="InterPro" id="IPR000014">
    <property type="entry name" value="PAS"/>
</dbReference>
<keyword evidence="2" id="KW-0677">Repeat</keyword>
<dbReference type="SMART" id="SM00353">
    <property type="entry name" value="HLH"/>
    <property type="match status" value="1"/>
</dbReference>
<reference evidence="11 12" key="1">
    <citation type="journal article" date="2024" name="Ann. Entomol. Soc. Am.">
        <title>Genomic analyses of the southern and eastern yellowjacket wasps (Hymenoptera: Vespidae) reveal evolutionary signatures of social life.</title>
        <authorList>
            <person name="Catto M.A."/>
            <person name="Caine P.B."/>
            <person name="Orr S.E."/>
            <person name="Hunt B.G."/>
            <person name="Goodisman M.A.D."/>
        </authorList>
    </citation>
    <scope>NUCLEOTIDE SEQUENCE [LARGE SCALE GENOMIC DNA]</scope>
    <source>
        <strain evidence="11">232</strain>
        <tissue evidence="11">Head and thorax</tissue>
    </source>
</reference>
<dbReference type="GO" id="GO:0005634">
    <property type="term" value="C:nucleus"/>
    <property type="evidence" value="ECO:0007669"/>
    <property type="project" value="UniProtKB-SubCell"/>
</dbReference>
<dbReference type="NCBIfam" id="TIGR00229">
    <property type="entry name" value="sensory_box"/>
    <property type="match status" value="1"/>
</dbReference>
<dbReference type="SUPFAM" id="SSF55785">
    <property type="entry name" value="PYP-like sensor domain (PAS domain)"/>
    <property type="match status" value="2"/>
</dbReference>
<gene>
    <name evidence="11" type="ORF">V1477_009080</name>
</gene>
<evidence type="ECO:0000313" key="12">
    <source>
        <dbReference type="Proteomes" id="UP001607303"/>
    </source>
</evidence>
<dbReference type="Pfam" id="PF14598">
    <property type="entry name" value="PAS_11"/>
    <property type="match status" value="1"/>
</dbReference>
<feature type="region of interest" description="Disordered" evidence="8">
    <location>
        <begin position="782"/>
        <end position="808"/>
    </location>
</feature>
<feature type="region of interest" description="Disordered" evidence="8">
    <location>
        <begin position="734"/>
        <end position="769"/>
    </location>
</feature>
<sequence>MYHLNSTWEGQRIHRSKIGKQSLKHEDIGSRSYGKSKDFSEREGIRVSWRFDITTSCGAPFGRREIVGGSLDRRNRGRQAVKIEYPGGSGMYGGGTGGAGYGVGLGPGPGPSHYAPSGSGVSYQLGPPPPPPPAACPTGGSQLLSYGPNLSPHHIQQTHVDSQQSSKTRRSDEDDTSGCKYRRLEDDNVQDKERFARDRESSVDTFLVAAPDIVNSSHEIVAPICSTGTPCTCLLKENHCEIERRRRNKMTAYITELSDMVPTCSALARKPDKLTILRMAVAHMKALRGTGNTATDNAYKPSFLTDQELKHLILEAADGFLFVVSCDSGRIIYVSDSVAPVLNYTQSDWYGTSLYSQVHPDDTEKVREQLSAAEPQQGGRVLDLKTGTVKREGQSSMRLCMGSRRGFICRMKVGNLQTSGDMAAAHGLHRIKQRNSLGPPARDGQNYAVVHCTGYIKNWPPTGDFVPPCVPGVGLADRGPGAVQTGPDGVVTDESASTHCCLVAIGRLQVTSTPNTNDLAGSNSNSEFISRHSAEGTFTFVDQRVGGILGYTPSELLGHKCYQFFHPEDETHMRESFEQVLKLKGQVVSVMYRFRAKNRDWVWLRTSAFAFLNPFNDDVEYIVCTNSHAKSFHSGSDGQTESEAVPAYGQPGLDYSLQRHPTRDPIYPAHHMMQHPAAVAAAGRRKLLYVLSIGYERQLVKYTLTISNATNILGPQQPRPSSTQNVYQGYETTQSPIAYGSPGQQSTTSSVLSRIQKPANTSPTPVQQAWAIGRQQPVTEGYQYSQLSPSRSPSGPTYTQLSSGARTPATQYHAVTTVPNNPGMWGWQGQQHQTPQQDAAQSNPQVAGQTQPPHPTQAGGPGTQPQELSDMLQMLQDQGGASGFEELNMFNTNFE</sequence>
<evidence type="ECO:0000256" key="6">
    <source>
        <dbReference type="ARBA" id="ARBA00023242"/>
    </source>
</evidence>
<feature type="region of interest" description="Disordered" evidence="8">
    <location>
        <begin position="17"/>
        <end position="39"/>
    </location>
</feature>
<dbReference type="FunFam" id="4.10.280.10:FF:000011">
    <property type="entry name" value="Aryl hydrocarbon receptor nuclear translocator 2"/>
    <property type="match status" value="1"/>
</dbReference>
<feature type="compositionally biased region" description="Basic and acidic residues" evidence="8">
    <location>
        <begin position="23"/>
        <end position="39"/>
    </location>
</feature>
<evidence type="ECO:0000256" key="5">
    <source>
        <dbReference type="ARBA" id="ARBA00023163"/>
    </source>
</evidence>
<keyword evidence="4" id="KW-0238">DNA-binding</keyword>
<dbReference type="PROSITE" id="PS50888">
    <property type="entry name" value="BHLH"/>
    <property type="match status" value="1"/>
</dbReference>
<feature type="domain" description="PAS" evidence="9">
    <location>
        <begin position="533"/>
        <end position="584"/>
    </location>
</feature>
<feature type="compositionally biased region" description="Polar residues" evidence="8">
    <location>
        <begin position="734"/>
        <end position="767"/>
    </location>
</feature>
<dbReference type="Pfam" id="PF00989">
    <property type="entry name" value="PAS"/>
    <property type="match status" value="1"/>
</dbReference>
<dbReference type="Proteomes" id="UP001607303">
    <property type="component" value="Unassembled WGS sequence"/>
</dbReference>
<proteinExistence type="predicted"/>
<dbReference type="GO" id="GO:0045944">
    <property type="term" value="P:positive regulation of transcription by RNA polymerase II"/>
    <property type="evidence" value="ECO:0007669"/>
    <property type="project" value="UniProtKB-ARBA"/>
</dbReference>
<keyword evidence="3" id="KW-0805">Transcription regulation</keyword>
<protein>
    <recommendedName>
        <fullName evidence="7">Aryl hydrocarbon receptor nuclear translocator homolog</fullName>
    </recommendedName>
</protein>
<dbReference type="InterPro" id="IPR013767">
    <property type="entry name" value="PAS_fold"/>
</dbReference>
<evidence type="ECO:0000256" key="2">
    <source>
        <dbReference type="ARBA" id="ARBA00022737"/>
    </source>
</evidence>
<evidence type="ECO:0000259" key="10">
    <source>
        <dbReference type="PROSITE" id="PS50888"/>
    </source>
</evidence>
<organism evidence="11 12">
    <name type="scientific">Vespula maculifrons</name>
    <name type="common">Eastern yellow jacket</name>
    <name type="synonym">Wasp</name>
    <dbReference type="NCBI Taxonomy" id="7453"/>
    <lineage>
        <taxon>Eukaryota</taxon>
        <taxon>Metazoa</taxon>
        <taxon>Ecdysozoa</taxon>
        <taxon>Arthropoda</taxon>
        <taxon>Hexapoda</taxon>
        <taxon>Insecta</taxon>
        <taxon>Pterygota</taxon>
        <taxon>Neoptera</taxon>
        <taxon>Endopterygota</taxon>
        <taxon>Hymenoptera</taxon>
        <taxon>Apocrita</taxon>
        <taxon>Aculeata</taxon>
        <taxon>Vespoidea</taxon>
        <taxon>Vespidae</taxon>
        <taxon>Vespinae</taxon>
        <taxon>Vespula</taxon>
    </lineage>
</organism>
<dbReference type="SMART" id="SM00086">
    <property type="entry name" value="PAC"/>
    <property type="match status" value="1"/>
</dbReference>
<feature type="compositionally biased region" description="Polar residues" evidence="8">
    <location>
        <begin position="154"/>
        <end position="166"/>
    </location>
</feature>
<evidence type="ECO:0000256" key="8">
    <source>
        <dbReference type="SAM" id="MobiDB-lite"/>
    </source>
</evidence>
<dbReference type="GO" id="GO:0003677">
    <property type="term" value="F:DNA binding"/>
    <property type="evidence" value="ECO:0007669"/>
    <property type="project" value="UniProtKB-KW"/>
</dbReference>
<feature type="compositionally biased region" description="Low complexity" evidence="8">
    <location>
        <begin position="828"/>
        <end position="841"/>
    </location>
</feature>
<keyword evidence="5" id="KW-0804">Transcription</keyword>
<keyword evidence="11" id="KW-0675">Receptor</keyword>
<evidence type="ECO:0000256" key="1">
    <source>
        <dbReference type="ARBA" id="ARBA00004123"/>
    </source>
</evidence>
<comment type="subcellular location">
    <subcellularLocation>
        <location evidence="1">Nucleus</location>
    </subcellularLocation>
</comment>
<dbReference type="InterPro" id="IPR001610">
    <property type="entry name" value="PAC"/>
</dbReference>
<dbReference type="Pfam" id="PF00010">
    <property type="entry name" value="HLH"/>
    <property type="match status" value="1"/>
</dbReference>
<feature type="domain" description="BHLH" evidence="10">
    <location>
        <begin position="234"/>
        <end position="287"/>
    </location>
</feature>
<dbReference type="InterPro" id="IPR050933">
    <property type="entry name" value="Circadian_TF"/>
</dbReference>
<feature type="compositionally biased region" description="Pro residues" evidence="8">
    <location>
        <begin position="126"/>
        <end position="135"/>
    </location>
</feature>
<feature type="region of interest" description="Disordered" evidence="8">
    <location>
        <begin position="112"/>
        <end position="199"/>
    </location>
</feature>